<reference evidence="1 2" key="1">
    <citation type="submission" date="2015-04" db="EMBL/GenBank/DDBJ databases">
        <authorList>
            <person name="Syromyatnikov M.Y."/>
            <person name="Popov V.N."/>
        </authorList>
    </citation>
    <scope>NUCLEOTIDE SEQUENCE [LARGE SCALE GENOMIC DNA]</scope>
</reference>
<protein>
    <submittedName>
        <fullName evidence="1">CLUMA_CG000730, isoform A</fullName>
    </submittedName>
</protein>
<dbReference type="EMBL" id="CVRI01000002">
    <property type="protein sequence ID" value="CRK86909.1"/>
    <property type="molecule type" value="Genomic_DNA"/>
</dbReference>
<keyword evidence="2" id="KW-1185">Reference proteome</keyword>
<accession>A0A1J1HFV7</accession>
<evidence type="ECO:0000313" key="2">
    <source>
        <dbReference type="Proteomes" id="UP000183832"/>
    </source>
</evidence>
<dbReference type="AlphaFoldDB" id="A0A1J1HFV7"/>
<proteinExistence type="predicted"/>
<gene>
    <name evidence="1" type="ORF">CLUMA_CG000730</name>
</gene>
<evidence type="ECO:0000313" key="1">
    <source>
        <dbReference type="EMBL" id="CRK86909.1"/>
    </source>
</evidence>
<dbReference type="Proteomes" id="UP000183832">
    <property type="component" value="Unassembled WGS sequence"/>
</dbReference>
<organism evidence="1 2">
    <name type="scientific">Clunio marinus</name>
    <dbReference type="NCBI Taxonomy" id="568069"/>
    <lineage>
        <taxon>Eukaryota</taxon>
        <taxon>Metazoa</taxon>
        <taxon>Ecdysozoa</taxon>
        <taxon>Arthropoda</taxon>
        <taxon>Hexapoda</taxon>
        <taxon>Insecta</taxon>
        <taxon>Pterygota</taxon>
        <taxon>Neoptera</taxon>
        <taxon>Endopterygota</taxon>
        <taxon>Diptera</taxon>
        <taxon>Nematocera</taxon>
        <taxon>Chironomoidea</taxon>
        <taxon>Chironomidae</taxon>
        <taxon>Clunio</taxon>
    </lineage>
</organism>
<name>A0A1J1HFV7_9DIPT</name>
<sequence length="70" mass="8129">MNEAKKSSICQRLKLKALIIKSAPNLTIPFNCLYLLKPKQITCYERSLWSRNLKKRRFPAALSAEDEAEF</sequence>